<protein>
    <submittedName>
        <fullName evidence="1">Uncharacterized protein</fullName>
    </submittedName>
</protein>
<keyword evidence="2" id="KW-1185">Reference proteome</keyword>
<organism evidence="1 2">
    <name type="scientific">Mycobacterium phage Ochi17</name>
    <dbReference type="NCBI Taxonomy" id="2502425"/>
    <lineage>
        <taxon>Viruses</taxon>
        <taxon>Duplodnaviria</taxon>
        <taxon>Heunggongvirae</taxon>
        <taxon>Uroviricota</taxon>
        <taxon>Caudoviricetes</taxon>
        <taxon>Gracegardnervirinae</taxon>
        <taxon>Cheoctovirus</taxon>
        <taxon>Cheoctovirus ochi17</taxon>
    </lineage>
</organism>
<dbReference type="GeneID" id="65118816"/>
<evidence type="ECO:0000313" key="1">
    <source>
        <dbReference type="EMBL" id="QAY04946.1"/>
    </source>
</evidence>
<sequence length="133" mass="14294">MTNELRDVLTEALVAHGALSLDASPEGDVIECACGWHYTREDHAKHQASVITSLPGVAVIQLPDEMTDRTNVAEKIRCQPMWEHQGSWATVEGDEVEFEADNQMVCGIIPVNSVPGLVSVLAAAAVVAEGEDK</sequence>
<dbReference type="RefSeq" id="YP_010101106.1">
    <property type="nucleotide sequence ID" value="NC_055787.1"/>
</dbReference>
<evidence type="ECO:0000313" key="2">
    <source>
        <dbReference type="Proteomes" id="UP000289975"/>
    </source>
</evidence>
<dbReference type="Proteomes" id="UP000289975">
    <property type="component" value="Segment"/>
</dbReference>
<gene>
    <name evidence="1" type="primary">92</name>
    <name evidence="1" type="ORF">SEA_OCHI17_92</name>
</gene>
<name>A0A411BTP0_9CAUD</name>
<dbReference type="KEGG" id="vg:65118816"/>
<reference evidence="1 2" key="1">
    <citation type="submission" date="2019-01" db="EMBL/GenBank/DDBJ databases">
        <authorList>
            <person name="Arabshahi J."/>
            <person name="Bell S."/>
            <person name="Chan J."/>
            <person name="Haskins E."/>
            <person name="Kerstiens E."/>
            <person name="Novak L."/>
            <person name="Okekeogbu I."/>
            <person name="Otero A."/>
            <person name="Smith G."/>
            <person name="Li Y."/>
            <person name="Clase K.L."/>
            <person name="Curtis N."/>
            <person name="Kistler A.B."/>
            <person name="Roscher J.E."/>
            <person name="Garlena R.A."/>
            <person name="Russell D.A."/>
            <person name="Pope W.H."/>
            <person name="Jacobs-Sera D."/>
            <person name="Hatfull G.F."/>
        </authorList>
    </citation>
    <scope>NUCLEOTIDE SEQUENCE [LARGE SCALE GENOMIC DNA]</scope>
</reference>
<dbReference type="EMBL" id="MK359307">
    <property type="protein sequence ID" value="QAY04946.1"/>
    <property type="molecule type" value="Genomic_DNA"/>
</dbReference>
<accession>A0A411BTP0</accession>
<proteinExistence type="predicted"/>